<proteinExistence type="predicted"/>
<sequence length="158" mass="17392">MRTIHVTSGIRVSMTHVLETGFEILDADNPNGNPRVRGYNIVNGELRLASDGSTFESRNPAWINDCLGEFPQSTKQDVHEALGAARAAFSGWSTTPAPTRGQIIGNMGRLLMEHKDDIVRVETREIGKTLKESAGSVQEAIDTCLFFQSEGRRLYGQT</sequence>
<reference evidence="3" key="1">
    <citation type="submission" date="2018-05" db="EMBL/GenBank/DDBJ databases">
        <authorList>
            <person name="Lanie J.A."/>
            <person name="Ng W.-L."/>
            <person name="Kazmierczak K.M."/>
            <person name="Andrzejewski T.M."/>
            <person name="Davidsen T.M."/>
            <person name="Wayne K.J."/>
            <person name="Tettelin H."/>
            <person name="Glass J.I."/>
            <person name="Rusch D."/>
            <person name="Podicherti R."/>
            <person name="Tsui H.-C.T."/>
            <person name="Winkler M.E."/>
        </authorList>
    </citation>
    <scope>NUCLEOTIDE SEQUENCE</scope>
</reference>
<gene>
    <name evidence="3" type="ORF">METZ01_LOCUS443790</name>
</gene>
<protein>
    <recommendedName>
        <fullName evidence="2">Aldehyde dehydrogenase domain-containing protein</fullName>
    </recommendedName>
</protein>
<dbReference type="InterPro" id="IPR015590">
    <property type="entry name" value="Aldehyde_DH_dom"/>
</dbReference>
<keyword evidence="1" id="KW-0560">Oxidoreductase</keyword>
<dbReference type="GO" id="GO:0016491">
    <property type="term" value="F:oxidoreductase activity"/>
    <property type="evidence" value="ECO:0007669"/>
    <property type="project" value="UniProtKB-KW"/>
</dbReference>
<dbReference type="InterPro" id="IPR016161">
    <property type="entry name" value="Ald_DH/histidinol_DH"/>
</dbReference>
<accession>A0A382Z611</accession>
<organism evidence="3">
    <name type="scientific">marine metagenome</name>
    <dbReference type="NCBI Taxonomy" id="408172"/>
    <lineage>
        <taxon>unclassified sequences</taxon>
        <taxon>metagenomes</taxon>
        <taxon>ecological metagenomes</taxon>
    </lineage>
</organism>
<evidence type="ECO:0000259" key="2">
    <source>
        <dbReference type="Pfam" id="PF00171"/>
    </source>
</evidence>
<dbReference type="EMBL" id="UINC01181306">
    <property type="protein sequence ID" value="SVD90936.1"/>
    <property type="molecule type" value="Genomic_DNA"/>
</dbReference>
<dbReference type="Pfam" id="PF00171">
    <property type="entry name" value="Aldedh"/>
    <property type="match status" value="1"/>
</dbReference>
<name>A0A382Z611_9ZZZZ</name>
<dbReference type="AlphaFoldDB" id="A0A382Z611"/>
<dbReference type="PANTHER" id="PTHR43353">
    <property type="entry name" value="SUCCINATE-SEMIALDEHYDE DEHYDROGENASE, MITOCHONDRIAL"/>
    <property type="match status" value="1"/>
</dbReference>
<feature type="domain" description="Aldehyde dehydrogenase" evidence="2">
    <location>
        <begin position="50"/>
        <end position="158"/>
    </location>
</feature>
<evidence type="ECO:0000313" key="3">
    <source>
        <dbReference type="EMBL" id="SVD90936.1"/>
    </source>
</evidence>
<dbReference type="InterPro" id="IPR016162">
    <property type="entry name" value="Ald_DH_N"/>
</dbReference>
<evidence type="ECO:0000256" key="1">
    <source>
        <dbReference type="ARBA" id="ARBA00023002"/>
    </source>
</evidence>
<dbReference type="PANTHER" id="PTHR43353:SF5">
    <property type="entry name" value="SUCCINATE-SEMIALDEHYDE DEHYDROGENASE, MITOCHONDRIAL"/>
    <property type="match status" value="1"/>
</dbReference>
<dbReference type="InterPro" id="IPR050740">
    <property type="entry name" value="Aldehyde_DH_Superfamily"/>
</dbReference>
<dbReference type="SUPFAM" id="SSF53720">
    <property type="entry name" value="ALDH-like"/>
    <property type="match status" value="1"/>
</dbReference>
<feature type="non-terminal residue" evidence="3">
    <location>
        <position position="158"/>
    </location>
</feature>
<dbReference type="Gene3D" id="3.40.605.10">
    <property type="entry name" value="Aldehyde Dehydrogenase, Chain A, domain 1"/>
    <property type="match status" value="1"/>
</dbReference>